<dbReference type="AlphaFoldDB" id="A0A326RQV4"/>
<accession>A0A326RQV4</accession>
<organism evidence="2 3">
    <name type="scientific">Algoriphagus aquaeductus</name>
    <dbReference type="NCBI Taxonomy" id="475299"/>
    <lineage>
        <taxon>Bacteria</taxon>
        <taxon>Pseudomonadati</taxon>
        <taxon>Bacteroidota</taxon>
        <taxon>Cytophagia</taxon>
        <taxon>Cytophagales</taxon>
        <taxon>Cyclobacteriaceae</taxon>
        <taxon>Algoriphagus</taxon>
    </lineage>
</organism>
<gene>
    <name evidence="2" type="ORF">CLV31_10898</name>
</gene>
<evidence type="ECO:0000256" key="1">
    <source>
        <dbReference type="SAM" id="Phobius"/>
    </source>
</evidence>
<name>A0A326RQV4_9BACT</name>
<keyword evidence="3" id="KW-1185">Reference proteome</keyword>
<dbReference type="Proteomes" id="UP000248917">
    <property type="component" value="Unassembled WGS sequence"/>
</dbReference>
<sequence>MMFWIRLDGFLSISCLTLNVLLTVKMSFIFIFEKIQNQP</sequence>
<reference evidence="2 3" key="1">
    <citation type="submission" date="2018-06" db="EMBL/GenBank/DDBJ databases">
        <title>Genomic Encyclopedia of Archaeal and Bacterial Type Strains, Phase II (KMG-II): from individual species to whole genera.</title>
        <authorList>
            <person name="Goeker M."/>
        </authorList>
    </citation>
    <scope>NUCLEOTIDE SEQUENCE [LARGE SCALE GENOMIC DNA]</scope>
    <source>
        <strain evidence="2 3">T4</strain>
    </source>
</reference>
<keyword evidence="1" id="KW-0812">Transmembrane</keyword>
<keyword evidence="1" id="KW-0472">Membrane</keyword>
<keyword evidence="1" id="KW-1133">Transmembrane helix</keyword>
<evidence type="ECO:0000313" key="2">
    <source>
        <dbReference type="EMBL" id="PZV82898.1"/>
    </source>
</evidence>
<proteinExistence type="predicted"/>
<dbReference type="EMBL" id="QKTX01000008">
    <property type="protein sequence ID" value="PZV82898.1"/>
    <property type="molecule type" value="Genomic_DNA"/>
</dbReference>
<protein>
    <submittedName>
        <fullName evidence="2">Uncharacterized protein</fullName>
    </submittedName>
</protein>
<evidence type="ECO:0000313" key="3">
    <source>
        <dbReference type="Proteomes" id="UP000248917"/>
    </source>
</evidence>
<feature type="transmembrane region" description="Helical" evidence="1">
    <location>
        <begin position="7"/>
        <end position="32"/>
    </location>
</feature>
<comment type="caution">
    <text evidence="2">The sequence shown here is derived from an EMBL/GenBank/DDBJ whole genome shotgun (WGS) entry which is preliminary data.</text>
</comment>